<gene>
    <name evidence="1" type="ORF">SAJA_14710</name>
</gene>
<sequence>MLELEHTGHDHVVLDVRERYRLASGRIGSRHPVLLAFNSHQAVELGGLLFHFVDRHLRNDAEAPFHHIVTTPERAACGPNWLIEDQDTARDRLGRRRSRAHVLGLTQRFLEVCEDESFVKKVCMNLALWANRSGDAFAVAKAEQALYQMAMVPDAFGN</sequence>
<accession>A0A423PEZ1</accession>
<evidence type="ECO:0000313" key="1">
    <source>
        <dbReference type="EMBL" id="ROO24158.1"/>
    </source>
</evidence>
<proteinExistence type="predicted"/>
<name>A0A423PEZ1_9GAMM</name>
<reference evidence="1 2" key="1">
    <citation type="submission" date="2013-10" db="EMBL/GenBank/DDBJ databases">
        <title>Salinisphaera japonica YTM-1 Genome Sequencing.</title>
        <authorList>
            <person name="Lai Q."/>
            <person name="Li C."/>
            <person name="Shao Z."/>
        </authorList>
    </citation>
    <scope>NUCLEOTIDE SEQUENCE [LARGE SCALE GENOMIC DNA]</scope>
    <source>
        <strain evidence="1 2">YTM-1</strain>
    </source>
</reference>
<dbReference type="InParanoid" id="A0A423PEZ1"/>
<dbReference type="EMBL" id="AYKG01000068">
    <property type="protein sequence ID" value="ROO24158.1"/>
    <property type="molecule type" value="Genomic_DNA"/>
</dbReference>
<organism evidence="1 2">
    <name type="scientific">Salinisphaera japonica YTM-1</name>
    <dbReference type="NCBI Taxonomy" id="1209778"/>
    <lineage>
        <taxon>Bacteria</taxon>
        <taxon>Pseudomonadati</taxon>
        <taxon>Pseudomonadota</taxon>
        <taxon>Gammaproteobacteria</taxon>
        <taxon>Salinisphaerales</taxon>
        <taxon>Salinisphaeraceae</taxon>
        <taxon>Salinisphaera</taxon>
    </lineage>
</organism>
<comment type="caution">
    <text evidence="1">The sequence shown here is derived from an EMBL/GenBank/DDBJ whole genome shotgun (WGS) entry which is preliminary data.</text>
</comment>
<dbReference type="Proteomes" id="UP000285310">
    <property type="component" value="Unassembled WGS sequence"/>
</dbReference>
<dbReference type="AlphaFoldDB" id="A0A423PEZ1"/>
<keyword evidence="2" id="KW-1185">Reference proteome</keyword>
<evidence type="ECO:0000313" key="2">
    <source>
        <dbReference type="Proteomes" id="UP000285310"/>
    </source>
</evidence>
<protein>
    <submittedName>
        <fullName evidence="1">Uncharacterized protein</fullName>
    </submittedName>
</protein>